<sequence>MVDRRVWESISLGRRLTRLRTAQKEGEIGLEAEIAEIARERADRARTRNSERKRGLRAAALAEEADLEERARQTRPPTSGDMRLDEHQHPRTHDRLPVNTRQAASEEAAYQADRCEHNKLSKQRAKVASLAAHGWPRKHFFTGIPCAQTPGYCPIKAFYVICEPK</sequence>
<reference evidence="2 3" key="1">
    <citation type="submission" date="2016-07" db="EMBL/GenBank/DDBJ databases">
        <title>Pervasive Adenine N6-methylation of Active Genes in Fungi.</title>
        <authorList>
            <consortium name="DOE Joint Genome Institute"/>
            <person name="Mondo S.J."/>
            <person name="Dannebaum R.O."/>
            <person name="Kuo R.C."/>
            <person name="Labutti K."/>
            <person name="Haridas S."/>
            <person name="Kuo A."/>
            <person name="Salamov A."/>
            <person name="Ahrendt S.R."/>
            <person name="Lipzen A."/>
            <person name="Sullivan W."/>
            <person name="Andreopoulos W.B."/>
            <person name="Clum A."/>
            <person name="Lindquist E."/>
            <person name="Daum C."/>
            <person name="Ramamoorthy G.K."/>
            <person name="Gryganskyi A."/>
            <person name="Culley D."/>
            <person name="Magnuson J.K."/>
            <person name="James T.Y."/>
            <person name="O'Malley M.A."/>
            <person name="Stajich J.E."/>
            <person name="Spatafora J.W."/>
            <person name="Visel A."/>
            <person name="Grigoriev I.V."/>
        </authorList>
    </citation>
    <scope>NUCLEOTIDE SEQUENCE [LARGE SCALE GENOMIC DNA]</scope>
    <source>
        <strain evidence="2 3">12-1054</strain>
    </source>
</reference>
<gene>
    <name evidence="2" type="ORF">BCR37DRAFT_108485</name>
</gene>
<feature type="region of interest" description="Disordered" evidence="1">
    <location>
        <begin position="42"/>
        <end position="99"/>
    </location>
</feature>
<dbReference type="AlphaFoldDB" id="A0A1Y2F3Z7"/>
<evidence type="ECO:0000313" key="3">
    <source>
        <dbReference type="Proteomes" id="UP000193685"/>
    </source>
</evidence>
<evidence type="ECO:0000256" key="1">
    <source>
        <dbReference type="SAM" id="MobiDB-lite"/>
    </source>
</evidence>
<dbReference type="EMBL" id="MCFI01000017">
    <property type="protein sequence ID" value="ORY78599.1"/>
    <property type="molecule type" value="Genomic_DNA"/>
</dbReference>
<feature type="compositionally biased region" description="Basic and acidic residues" evidence="1">
    <location>
        <begin position="42"/>
        <end position="53"/>
    </location>
</feature>
<dbReference type="GeneID" id="63782505"/>
<dbReference type="RefSeq" id="XP_040723480.1">
    <property type="nucleotide sequence ID" value="XM_040865906.1"/>
</dbReference>
<keyword evidence="3" id="KW-1185">Reference proteome</keyword>
<evidence type="ECO:0000313" key="2">
    <source>
        <dbReference type="EMBL" id="ORY78599.1"/>
    </source>
</evidence>
<accession>A0A1Y2F3Z7</accession>
<comment type="caution">
    <text evidence="2">The sequence shown here is derived from an EMBL/GenBank/DDBJ whole genome shotgun (WGS) entry which is preliminary data.</text>
</comment>
<feature type="compositionally biased region" description="Basic and acidic residues" evidence="1">
    <location>
        <begin position="82"/>
        <end position="96"/>
    </location>
</feature>
<protein>
    <submittedName>
        <fullName evidence="2">Uncharacterized protein</fullName>
    </submittedName>
</protein>
<dbReference type="Proteomes" id="UP000193685">
    <property type="component" value="Unassembled WGS sequence"/>
</dbReference>
<name>A0A1Y2F3Z7_PROLT</name>
<proteinExistence type="predicted"/>
<organism evidence="2 3">
    <name type="scientific">Protomyces lactucae-debilis</name>
    <dbReference type="NCBI Taxonomy" id="2754530"/>
    <lineage>
        <taxon>Eukaryota</taxon>
        <taxon>Fungi</taxon>
        <taxon>Dikarya</taxon>
        <taxon>Ascomycota</taxon>
        <taxon>Taphrinomycotina</taxon>
        <taxon>Taphrinomycetes</taxon>
        <taxon>Taphrinales</taxon>
        <taxon>Protomycetaceae</taxon>
        <taxon>Protomyces</taxon>
    </lineage>
</organism>